<dbReference type="PROSITE" id="PS50200">
    <property type="entry name" value="RA"/>
    <property type="match status" value="2"/>
</dbReference>
<dbReference type="InterPro" id="IPR009072">
    <property type="entry name" value="Histone-fold"/>
</dbReference>
<dbReference type="AlphaFoldDB" id="A0A8J6HFT2"/>
<dbReference type="EMBL" id="JABDTM020024809">
    <property type="protein sequence ID" value="KAH0813929.1"/>
    <property type="molecule type" value="Genomic_DNA"/>
</dbReference>
<dbReference type="SUPFAM" id="SSF47113">
    <property type="entry name" value="Histone-fold"/>
    <property type="match status" value="1"/>
</dbReference>
<dbReference type="GO" id="GO:0007165">
    <property type="term" value="P:signal transduction"/>
    <property type="evidence" value="ECO:0007669"/>
    <property type="project" value="InterPro"/>
</dbReference>
<reference evidence="3" key="1">
    <citation type="journal article" date="2020" name="J Insects Food Feed">
        <title>The yellow mealworm (Tenebrio molitor) genome: a resource for the emerging insects as food and feed industry.</title>
        <authorList>
            <person name="Eriksson T."/>
            <person name="Andere A."/>
            <person name="Kelstrup H."/>
            <person name="Emery V."/>
            <person name="Picard C."/>
        </authorList>
    </citation>
    <scope>NUCLEOTIDE SEQUENCE</scope>
    <source>
        <strain evidence="3">Stoneville</strain>
        <tissue evidence="3">Whole head</tissue>
    </source>
</reference>
<feature type="domain" description="Ras-associating" evidence="2">
    <location>
        <begin position="89"/>
        <end position="176"/>
    </location>
</feature>
<organism evidence="3 4">
    <name type="scientific">Tenebrio molitor</name>
    <name type="common">Yellow mealworm beetle</name>
    <dbReference type="NCBI Taxonomy" id="7067"/>
    <lineage>
        <taxon>Eukaryota</taxon>
        <taxon>Metazoa</taxon>
        <taxon>Ecdysozoa</taxon>
        <taxon>Arthropoda</taxon>
        <taxon>Hexapoda</taxon>
        <taxon>Insecta</taxon>
        <taxon>Pterygota</taxon>
        <taxon>Neoptera</taxon>
        <taxon>Endopterygota</taxon>
        <taxon>Coleoptera</taxon>
        <taxon>Polyphaga</taxon>
        <taxon>Cucujiformia</taxon>
        <taxon>Tenebrionidae</taxon>
        <taxon>Tenebrio</taxon>
    </lineage>
</organism>
<dbReference type="GO" id="GO:0046982">
    <property type="term" value="F:protein heterodimerization activity"/>
    <property type="evidence" value="ECO:0007669"/>
    <property type="project" value="InterPro"/>
</dbReference>
<feature type="domain" description="Ras-associating" evidence="2">
    <location>
        <begin position="182"/>
        <end position="273"/>
    </location>
</feature>
<reference evidence="3" key="2">
    <citation type="submission" date="2021-08" db="EMBL/GenBank/DDBJ databases">
        <authorList>
            <person name="Eriksson T."/>
        </authorList>
    </citation>
    <scope>NUCLEOTIDE SEQUENCE</scope>
    <source>
        <strain evidence="3">Stoneville</strain>
        <tissue evidence="3">Whole head</tissue>
    </source>
</reference>
<dbReference type="CDD" id="cd17043">
    <property type="entry name" value="RA"/>
    <property type="match status" value="1"/>
</dbReference>
<evidence type="ECO:0000313" key="4">
    <source>
        <dbReference type="Proteomes" id="UP000719412"/>
    </source>
</evidence>
<dbReference type="GO" id="GO:0045742">
    <property type="term" value="P:positive regulation of epidermal growth factor receptor signaling pathway"/>
    <property type="evidence" value="ECO:0007669"/>
    <property type="project" value="TreeGrafter"/>
</dbReference>
<proteinExistence type="predicted"/>
<dbReference type="GO" id="GO:0045743">
    <property type="term" value="P:positive regulation of fibroblast growth factor receptor signaling pathway"/>
    <property type="evidence" value="ECO:0007669"/>
    <property type="project" value="TreeGrafter"/>
</dbReference>
<protein>
    <recommendedName>
        <fullName evidence="2">Ras-associating domain-containing protein</fullName>
    </recommendedName>
</protein>
<evidence type="ECO:0000313" key="3">
    <source>
        <dbReference type="EMBL" id="KAH0813929.1"/>
    </source>
</evidence>
<evidence type="ECO:0000259" key="2">
    <source>
        <dbReference type="PROSITE" id="PS50200"/>
    </source>
</evidence>
<name>A0A8J6HFT2_TENMO</name>
<dbReference type="FunFam" id="3.10.20.90:FF:000295">
    <property type="entry name" value="AGAP008705-PA"/>
    <property type="match status" value="1"/>
</dbReference>
<dbReference type="SMART" id="SM00314">
    <property type="entry name" value="RA"/>
    <property type="match status" value="2"/>
</dbReference>
<dbReference type="Proteomes" id="UP000719412">
    <property type="component" value="Unassembled WGS sequence"/>
</dbReference>
<dbReference type="Pfam" id="PF00788">
    <property type="entry name" value="RA"/>
    <property type="match status" value="2"/>
</dbReference>
<dbReference type="PANTHER" id="PTHR21298">
    <property type="entry name" value="GH01721P"/>
    <property type="match status" value="1"/>
</dbReference>
<keyword evidence="4" id="KW-1185">Reference proteome</keyword>
<dbReference type="InterPro" id="IPR000159">
    <property type="entry name" value="RA_dom"/>
</dbReference>
<dbReference type="Gene3D" id="1.10.20.10">
    <property type="entry name" value="Histone, subunit A"/>
    <property type="match status" value="1"/>
</dbReference>
<dbReference type="Gene3D" id="3.10.20.90">
    <property type="entry name" value="Phosphatidylinositol 3-kinase Catalytic Subunit, Chain A, domain 1"/>
    <property type="match status" value="2"/>
</dbReference>
<dbReference type="SUPFAM" id="SSF54236">
    <property type="entry name" value="Ubiquitin-like"/>
    <property type="match status" value="2"/>
</dbReference>
<feature type="region of interest" description="Disordered" evidence="1">
    <location>
        <begin position="20"/>
        <end position="41"/>
    </location>
</feature>
<gene>
    <name evidence="3" type="ORF">GEV33_008862</name>
</gene>
<dbReference type="InterPro" id="IPR029071">
    <property type="entry name" value="Ubiquitin-like_domsf"/>
</dbReference>
<evidence type="ECO:0000256" key="1">
    <source>
        <dbReference type="SAM" id="MobiDB-lite"/>
    </source>
</evidence>
<dbReference type="PANTHER" id="PTHR21298:SF2">
    <property type="entry name" value="GH01721P"/>
    <property type="match status" value="1"/>
</dbReference>
<accession>A0A8J6HFT2</accession>
<sequence>MMKHVQLSPYRSRADTVSLSSTTSYGSLSPEPLGSRSSSYSSLNDSSSGNVQADTVFQCIEFGATILEMYTVAQYQNFALDVVPACNIHTTIKVYAKCLRPDIEYKTLSITFQTTCKEVVGTLLGKYKMKHRDPKLFYLSMEVTVRKAGVRTHLALDEEARPAVLQSCHPRGDSKFSLQTRRGGLVKVHDSVLNSNSQYKSLLISARTTVDELISLLLNCYNSKERVEQFSLYEVNTDKEQQRKLHPDDRPLQVQQTWLPSHKCHFLVRRNPDYLPLSRRKFFWVSDLPPLPQSRLFQSATQLSHISKSQNSLVPANKEETKTKTAALKSSKDCVISKNKNTDLKVFGSSSQLPTKNGNTLEKLGFGDYQTEAEAVLKDCKAVAAKRRRQSTRLENLGIPEEELLRQQQELFAKARQEQAFAEQQQWEQLQAAAQQAQASALPNNDDDYE</sequence>
<comment type="caution">
    <text evidence="3">The sequence shown here is derived from an EMBL/GenBank/DDBJ whole genome shotgun (WGS) entry which is preliminary data.</text>
</comment>